<sequence>MSHPTAATPETAVLAPARGAPAGAKNGRMVSALVFVVLVYALMQTMLVPALPVLASDLHAGLGTSGWVLTSYLLTGSVLAPIAGSFGDRLGHRRVLTVVLAVFAVATFAAAFSSTIGVLIACRAVQGISTATFPLALAIVRRHLTGKEMSTAIGWISGVLGLGAGAALVIGGAILKVSSWHGIFIVAGVLIVVSLTFVALWVPQTPRTGQASQTDYAGAALLTVALAALLLGVTQGPSWGWTAGPTLLLFGGAIVALVLLVIVERRVTTPLVDVRSLTRPSLAIANTLVLVNGFVSYIIYLCMPSILEADPGTGYGYGYDVLRTGLVLLPSAVCVFVGGRAAPALLGWVGHRPSMVVAMASMGLGALGLTLWPAAMWSILASFCVLSLGIGAGISVIYQIIARVVPVDEVAAAGGLNTVIRSVGSAAGSPVAGAILAAGAGGATTTIALANYQHAFALATVLSVAAAGLACVLRMPANR</sequence>
<feature type="transmembrane region" description="Helical" evidence="6">
    <location>
        <begin position="66"/>
        <end position="83"/>
    </location>
</feature>
<protein>
    <submittedName>
        <fullName evidence="8">MFS transporter</fullName>
    </submittedName>
</protein>
<feature type="transmembrane region" description="Helical" evidence="6">
    <location>
        <begin position="239"/>
        <end position="263"/>
    </location>
</feature>
<dbReference type="PROSITE" id="PS50850">
    <property type="entry name" value="MFS"/>
    <property type="match status" value="1"/>
</dbReference>
<dbReference type="Pfam" id="PF07690">
    <property type="entry name" value="MFS_1"/>
    <property type="match status" value="1"/>
</dbReference>
<organism evidence="8 9">
    <name type="scientific">Planotetraspora phitsanulokensis</name>
    <dbReference type="NCBI Taxonomy" id="575192"/>
    <lineage>
        <taxon>Bacteria</taxon>
        <taxon>Bacillati</taxon>
        <taxon>Actinomycetota</taxon>
        <taxon>Actinomycetes</taxon>
        <taxon>Streptosporangiales</taxon>
        <taxon>Streptosporangiaceae</taxon>
        <taxon>Planotetraspora</taxon>
    </lineage>
</organism>
<evidence type="ECO:0000256" key="2">
    <source>
        <dbReference type="ARBA" id="ARBA00022448"/>
    </source>
</evidence>
<dbReference type="Gene3D" id="1.20.1250.20">
    <property type="entry name" value="MFS general substrate transporter like domains"/>
    <property type="match status" value="1"/>
</dbReference>
<dbReference type="PANTHER" id="PTHR42718:SF9">
    <property type="entry name" value="MAJOR FACILITATOR SUPERFAMILY MULTIDRUG TRANSPORTER MFSC"/>
    <property type="match status" value="1"/>
</dbReference>
<feature type="transmembrane region" description="Helical" evidence="6">
    <location>
        <begin position="284"/>
        <end position="307"/>
    </location>
</feature>
<dbReference type="InterPro" id="IPR036259">
    <property type="entry name" value="MFS_trans_sf"/>
</dbReference>
<dbReference type="SUPFAM" id="SSF103473">
    <property type="entry name" value="MFS general substrate transporter"/>
    <property type="match status" value="1"/>
</dbReference>
<feature type="transmembrane region" description="Helical" evidence="6">
    <location>
        <begin position="180"/>
        <end position="202"/>
    </location>
</feature>
<evidence type="ECO:0000256" key="1">
    <source>
        <dbReference type="ARBA" id="ARBA00004651"/>
    </source>
</evidence>
<evidence type="ECO:0000313" key="8">
    <source>
        <dbReference type="EMBL" id="GII38204.1"/>
    </source>
</evidence>
<feature type="transmembrane region" description="Helical" evidence="6">
    <location>
        <begin position="327"/>
        <end position="349"/>
    </location>
</feature>
<proteinExistence type="predicted"/>
<feature type="transmembrane region" description="Helical" evidence="6">
    <location>
        <begin position="431"/>
        <end position="449"/>
    </location>
</feature>
<evidence type="ECO:0000313" key="9">
    <source>
        <dbReference type="Proteomes" id="UP000622547"/>
    </source>
</evidence>
<feature type="domain" description="Major facilitator superfamily (MFS) profile" evidence="7">
    <location>
        <begin position="29"/>
        <end position="478"/>
    </location>
</feature>
<dbReference type="PANTHER" id="PTHR42718">
    <property type="entry name" value="MAJOR FACILITATOR SUPERFAMILY MULTIDRUG TRANSPORTER MFSC"/>
    <property type="match status" value="1"/>
</dbReference>
<dbReference type="AlphaFoldDB" id="A0A8J3U8Y6"/>
<dbReference type="RefSeq" id="WP_204073859.1">
    <property type="nucleotide sequence ID" value="NZ_BAABHI010000009.1"/>
</dbReference>
<keyword evidence="5 6" id="KW-0472">Membrane</keyword>
<dbReference type="PRINTS" id="PR01035">
    <property type="entry name" value="TCRTETA"/>
</dbReference>
<keyword evidence="4 6" id="KW-1133">Transmembrane helix</keyword>
<dbReference type="GO" id="GO:0005886">
    <property type="term" value="C:plasma membrane"/>
    <property type="evidence" value="ECO:0007669"/>
    <property type="project" value="UniProtKB-SubCell"/>
</dbReference>
<comment type="caution">
    <text evidence="8">The sequence shown here is derived from an EMBL/GenBank/DDBJ whole genome shotgun (WGS) entry which is preliminary data.</text>
</comment>
<feature type="transmembrane region" description="Helical" evidence="6">
    <location>
        <begin position="95"/>
        <end position="112"/>
    </location>
</feature>
<gene>
    <name evidence="8" type="ORF">Pph01_32070</name>
</gene>
<feature type="transmembrane region" description="Helical" evidence="6">
    <location>
        <begin position="32"/>
        <end position="54"/>
    </location>
</feature>
<dbReference type="Gene3D" id="1.20.1720.10">
    <property type="entry name" value="Multidrug resistance protein D"/>
    <property type="match status" value="1"/>
</dbReference>
<evidence type="ECO:0000256" key="5">
    <source>
        <dbReference type="ARBA" id="ARBA00023136"/>
    </source>
</evidence>
<feature type="transmembrane region" description="Helical" evidence="6">
    <location>
        <begin position="214"/>
        <end position="233"/>
    </location>
</feature>
<feature type="transmembrane region" description="Helical" evidence="6">
    <location>
        <begin position="455"/>
        <end position="473"/>
    </location>
</feature>
<keyword evidence="9" id="KW-1185">Reference proteome</keyword>
<name>A0A8J3U8Y6_9ACTN</name>
<evidence type="ECO:0000259" key="7">
    <source>
        <dbReference type="PROSITE" id="PS50850"/>
    </source>
</evidence>
<keyword evidence="3 6" id="KW-0812">Transmembrane</keyword>
<evidence type="ECO:0000256" key="4">
    <source>
        <dbReference type="ARBA" id="ARBA00022989"/>
    </source>
</evidence>
<comment type="subcellular location">
    <subcellularLocation>
        <location evidence="1">Cell membrane</location>
        <topology evidence="1">Multi-pass membrane protein</topology>
    </subcellularLocation>
</comment>
<evidence type="ECO:0000256" key="6">
    <source>
        <dbReference type="SAM" id="Phobius"/>
    </source>
</evidence>
<dbReference type="EMBL" id="BOOP01000013">
    <property type="protein sequence ID" value="GII38204.1"/>
    <property type="molecule type" value="Genomic_DNA"/>
</dbReference>
<feature type="transmembrane region" description="Helical" evidence="6">
    <location>
        <begin position="356"/>
        <end position="374"/>
    </location>
</feature>
<feature type="transmembrane region" description="Helical" evidence="6">
    <location>
        <begin position="152"/>
        <end position="174"/>
    </location>
</feature>
<evidence type="ECO:0000256" key="3">
    <source>
        <dbReference type="ARBA" id="ARBA00022692"/>
    </source>
</evidence>
<accession>A0A8J3U8Y6</accession>
<feature type="transmembrane region" description="Helical" evidence="6">
    <location>
        <begin position="380"/>
        <end position="401"/>
    </location>
</feature>
<dbReference type="InterPro" id="IPR011701">
    <property type="entry name" value="MFS"/>
</dbReference>
<dbReference type="InterPro" id="IPR001958">
    <property type="entry name" value="Tet-R_TetA/multi-R_MdtG-like"/>
</dbReference>
<dbReference type="GO" id="GO:0022857">
    <property type="term" value="F:transmembrane transporter activity"/>
    <property type="evidence" value="ECO:0007669"/>
    <property type="project" value="InterPro"/>
</dbReference>
<dbReference type="Proteomes" id="UP000622547">
    <property type="component" value="Unassembled WGS sequence"/>
</dbReference>
<reference evidence="8 9" key="1">
    <citation type="submission" date="2021-01" db="EMBL/GenBank/DDBJ databases">
        <title>Whole genome shotgun sequence of Planotetraspora phitsanulokensis NBRC 104273.</title>
        <authorList>
            <person name="Komaki H."/>
            <person name="Tamura T."/>
        </authorList>
    </citation>
    <scope>NUCLEOTIDE SEQUENCE [LARGE SCALE GENOMIC DNA]</scope>
    <source>
        <strain evidence="8 9">NBRC 104273</strain>
    </source>
</reference>
<feature type="transmembrane region" description="Helical" evidence="6">
    <location>
        <begin position="118"/>
        <end position="140"/>
    </location>
</feature>
<keyword evidence="2" id="KW-0813">Transport</keyword>
<dbReference type="InterPro" id="IPR020846">
    <property type="entry name" value="MFS_dom"/>
</dbReference>